<sequence>MANAVEDAETPHISSLIQRKMQQKIMQLGKRLVSDDSNRSSLNTISVPKTIGDRLKSTPAKHDSPVDSQKNTLLLSHDIQDMVNDRDDDDDVIIIDNVPEVIVIPSDDAPNNDLPCVIANIKSEPLENELQTSKTKHTVTPQNRFKCKTMVTQLPKVTKDVFKCRSDGNKINDDKVLSIEEIKREPELKGNSEMNVSMESTFGIINTQSMTTNNVNTINNIKKLIPKTKQTLLTDVSRNLESDVKIEVIKSEEEKLMREDLSDIQLNKQKREEGRPADMSNNLEQITPKESEVSEPLKAETIVETVVEVDIPWDAVLIKEESDPEMDLQISDTRRIYHVDVVNVGENKIDVKQEINEFDSTGLSENWHQDSFPFSHFITITPNVALNTDDESNRTQRKKEICKVCYADVTRVDFIKHWDTHLDLNNLNRRLKSPEVLLPQLPHGFQTLDHDDTPDIKKALTEPLPHRERNTPNVLVADDAFPLSENIIKPYSCDLNRGSPKRVCNYRISRARRVVENKIGQEMHYFMSQLGSVPWQSAYL</sequence>
<evidence type="ECO:0000256" key="1">
    <source>
        <dbReference type="SAM" id="MobiDB-lite"/>
    </source>
</evidence>
<feature type="region of interest" description="Disordered" evidence="1">
    <location>
        <begin position="36"/>
        <end position="68"/>
    </location>
</feature>
<protein>
    <submittedName>
        <fullName evidence="2">Uncharacterized protein</fullName>
    </submittedName>
</protein>
<name>A0A821W4E5_9NEOP</name>
<comment type="caution">
    <text evidence="2">The sequence shown here is derived from an EMBL/GenBank/DDBJ whole genome shotgun (WGS) entry which is preliminary data.</text>
</comment>
<gene>
    <name evidence="2" type="ORF">PMACD_LOCUS12877</name>
</gene>
<dbReference type="Proteomes" id="UP000663880">
    <property type="component" value="Unassembled WGS sequence"/>
</dbReference>
<feature type="compositionally biased region" description="Basic and acidic residues" evidence="1">
    <location>
        <begin position="51"/>
        <end position="65"/>
    </location>
</feature>
<accession>A0A821W4E5</accession>
<reference evidence="2" key="1">
    <citation type="submission" date="2021-02" db="EMBL/GenBank/DDBJ databases">
        <authorList>
            <person name="Steward A R."/>
        </authorList>
    </citation>
    <scope>NUCLEOTIDE SEQUENCE</scope>
</reference>
<proteinExistence type="predicted"/>
<evidence type="ECO:0000313" key="3">
    <source>
        <dbReference type="Proteomes" id="UP000663880"/>
    </source>
</evidence>
<dbReference type="AlphaFoldDB" id="A0A821W4E5"/>
<keyword evidence="3" id="KW-1185">Reference proteome</keyword>
<dbReference type="OrthoDB" id="6077919at2759"/>
<evidence type="ECO:0000313" key="2">
    <source>
        <dbReference type="EMBL" id="CAF4919353.1"/>
    </source>
</evidence>
<dbReference type="EMBL" id="CAJOBZ010000053">
    <property type="protein sequence ID" value="CAF4919353.1"/>
    <property type="molecule type" value="Genomic_DNA"/>
</dbReference>
<organism evidence="2 3">
    <name type="scientific">Pieris macdunnoughi</name>
    <dbReference type="NCBI Taxonomy" id="345717"/>
    <lineage>
        <taxon>Eukaryota</taxon>
        <taxon>Metazoa</taxon>
        <taxon>Ecdysozoa</taxon>
        <taxon>Arthropoda</taxon>
        <taxon>Hexapoda</taxon>
        <taxon>Insecta</taxon>
        <taxon>Pterygota</taxon>
        <taxon>Neoptera</taxon>
        <taxon>Endopterygota</taxon>
        <taxon>Lepidoptera</taxon>
        <taxon>Glossata</taxon>
        <taxon>Ditrysia</taxon>
        <taxon>Papilionoidea</taxon>
        <taxon>Pieridae</taxon>
        <taxon>Pierinae</taxon>
        <taxon>Pieris</taxon>
    </lineage>
</organism>